<dbReference type="PANTHER" id="PTHR22878:SF63">
    <property type="entry name" value="DYNEIN AXONEMAL HEAVY CHAIN 10"/>
    <property type="match status" value="1"/>
</dbReference>
<evidence type="ECO:0000256" key="10">
    <source>
        <dbReference type="ARBA" id="ARBA00023069"/>
    </source>
</evidence>
<dbReference type="Pfam" id="PF17852">
    <property type="entry name" value="Dynein_AAA_lid"/>
    <property type="match status" value="1"/>
</dbReference>
<dbReference type="PANTHER" id="PTHR22878">
    <property type="entry name" value="DYNEIN HEAVY CHAIN 6, AXONEMAL-LIKE-RELATED"/>
    <property type="match status" value="1"/>
</dbReference>
<evidence type="ECO:0000256" key="1">
    <source>
        <dbReference type="ARBA" id="ARBA00004430"/>
    </source>
</evidence>
<dbReference type="Gene3D" id="1.10.472.130">
    <property type="match status" value="1"/>
</dbReference>
<dbReference type="Gene3D" id="3.20.180.20">
    <property type="entry name" value="Dynein heavy chain, N-terminal domain 2"/>
    <property type="match status" value="1"/>
</dbReference>
<dbReference type="FunFam" id="1.10.8.710:FF:000002">
    <property type="entry name" value="dynein heavy chain 17, axonemal"/>
    <property type="match status" value="1"/>
</dbReference>
<dbReference type="Gene3D" id="1.10.287.2620">
    <property type="match status" value="1"/>
</dbReference>
<dbReference type="InterPro" id="IPR013602">
    <property type="entry name" value="Dynein_heavy_linker"/>
</dbReference>
<protein>
    <submittedName>
        <fullName evidence="15">Dynein heavy chain 10, axonemal</fullName>
    </submittedName>
</protein>
<feature type="domain" description="AAA+ ATPase" evidence="14">
    <location>
        <begin position="1118"/>
        <end position="1254"/>
    </location>
</feature>
<evidence type="ECO:0000256" key="2">
    <source>
        <dbReference type="ARBA" id="ARBA00008887"/>
    </source>
</evidence>
<evidence type="ECO:0000313" key="15">
    <source>
        <dbReference type="EMBL" id="KAL3317579.1"/>
    </source>
</evidence>
<dbReference type="GO" id="GO:0005524">
    <property type="term" value="F:ATP binding"/>
    <property type="evidence" value="ECO:0007669"/>
    <property type="project" value="UniProtKB-KW"/>
</dbReference>
<evidence type="ECO:0000256" key="4">
    <source>
        <dbReference type="ARBA" id="ARBA00022701"/>
    </source>
</evidence>
<evidence type="ECO:0000256" key="5">
    <source>
        <dbReference type="ARBA" id="ARBA00022737"/>
    </source>
</evidence>
<evidence type="ECO:0000256" key="12">
    <source>
        <dbReference type="ARBA" id="ARBA00023212"/>
    </source>
</evidence>
<evidence type="ECO:0000259" key="14">
    <source>
        <dbReference type="SMART" id="SM00382"/>
    </source>
</evidence>
<dbReference type="FunFam" id="3.20.180.20:FF:000001">
    <property type="entry name" value="Dynein axonemal heavy chain 5"/>
    <property type="match status" value="1"/>
</dbReference>
<comment type="caution">
    <text evidence="15">The sequence shown here is derived from an EMBL/GenBank/DDBJ whole genome shotgun (WGS) entry which is preliminary data.</text>
</comment>
<organism evidence="15 16">
    <name type="scientific">Cichlidogyrus casuarinus</name>
    <dbReference type="NCBI Taxonomy" id="1844966"/>
    <lineage>
        <taxon>Eukaryota</taxon>
        <taxon>Metazoa</taxon>
        <taxon>Spiralia</taxon>
        <taxon>Lophotrochozoa</taxon>
        <taxon>Platyhelminthes</taxon>
        <taxon>Monogenea</taxon>
        <taxon>Monopisthocotylea</taxon>
        <taxon>Dactylogyridea</taxon>
        <taxon>Ancyrocephalidae</taxon>
        <taxon>Cichlidogyrus</taxon>
    </lineage>
</organism>
<accession>A0ABD2QDG3</accession>
<keyword evidence="3" id="KW-0963">Cytoplasm</keyword>
<dbReference type="FunFam" id="3.40.50.300:FF:001855">
    <property type="entry name" value="Dynein axonemal heavy chain 10"/>
    <property type="match status" value="1"/>
</dbReference>
<comment type="similarity">
    <text evidence="2">Belongs to the dynein heavy chain family.</text>
</comment>
<dbReference type="Gene3D" id="3.40.50.300">
    <property type="entry name" value="P-loop containing nucleotide triphosphate hydrolases"/>
    <property type="match status" value="3"/>
</dbReference>
<evidence type="ECO:0000256" key="11">
    <source>
        <dbReference type="ARBA" id="ARBA00023175"/>
    </source>
</evidence>
<keyword evidence="16" id="KW-1185">Reference proteome</keyword>
<dbReference type="InterPro" id="IPR003593">
    <property type="entry name" value="AAA+_ATPase"/>
</dbReference>
<keyword evidence="6" id="KW-0547">Nucleotide-binding</keyword>
<dbReference type="Pfam" id="PF08393">
    <property type="entry name" value="DHC_N2"/>
    <property type="match status" value="1"/>
</dbReference>
<dbReference type="InterPro" id="IPR035699">
    <property type="entry name" value="AAA_6"/>
</dbReference>
<evidence type="ECO:0000313" key="16">
    <source>
        <dbReference type="Proteomes" id="UP001626550"/>
    </source>
</evidence>
<keyword evidence="8" id="KW-0243">Dynein</keyword>
<comment type="subcellular location">
    <subcellularLocation>
        <location evidence="1">Cytoplasm</location>
        <location evidence="1">Cytoskeleton</location>
        <location evidence="1">Cilium axoneme</location>
    </subcellularLocation>
</comment>
<dbReference type="InterPro" id="IPR027417">
    <property type="entry name" value="P-loop_NTPase"/>
</dbReference>
<evidence type="ECO:0000256" key="6">
    <source>
        <dbReference type="ARBA" id="ARBA00022741"/>
    </source>
</evidence>
<proteinExistence type="inferred from homology"/>
<feature type="domain" description="AAA+ ATPase" evidence="14">
    <location>
        <begin position="1746"/>
        <end position="1928"/>
    </location>
</feature>
<evidence type="ECO:0000256" key="7">
    <source>
        <dbReference type="ARBA" id="ARBA00022840"/>
    </source>
</evidence>
<gene>
    <name evidence="15" type="primary">DNAH10_2</name>
    <name evidence="15" type="ORF">Ciccas_003764</name>
</gene>
<dbReference type="InterPro" id="IPR026983">
    <property type="entry name" value="DHC"/>
</dbReference>
<dbReference type="InterPro" id="IPR043157">
    <property type="entry name" value="Dynein_AAA1S"/>
</dbReference>
<dbReference type="SMART" id="SM00382">
    <property type="entry name" value="AAA"/>
    <property type="match status" value="3"/>
</dbReference>
<evidence type="ECO:0000256" key="3">
    <source>
        <dbReference type="ARBA" id="ARBA00022490"/>
    </source>
</evidence>
<dbReference type="Pfam" id="PF12774">
    <property type="entry name" value="AAA_6"/>
    <property type="match status" value="1"/>
</dbReference>
<dbReference type="Pfam" id="PF17857">
    <property type="entry name" value="AAA_lid_1"/>
    <property type="match status" value="1"/>
</dbReference>
<keyword evidence="9" id="KW-0175">Coiled coil</keyword>
<keyword evidence="5" id="KW-0677">Repeat</keyword>
<name>A0ABD2QDG3_9PLAT</name>
<evidence type="ECO:0000256" key="9">
    <source>
        <dbReference type="ARBA" id="ARBA00023054"/>
    </source>
</evidence>
<evidence type="ECO:0000256" key="13">
    <source>
        <dbReference type="ARBA" id="ARBA00023273"/>
    </source>
</evidence>
<dbReference type="FunFam" id="1.20.58.1120:FF:000008">
    <property type="entry name" value="Dynein heavy chain 10, axonemal"/>
    <property type="match status" value="1"/>
</dbReference>
<dbReference type="Gene3D" id="1.10.8.710">
    <property type="match status" value="1"/>
</dbReference>
<dbReference type="Gene3D" id="1.20.58.1120">
    <property type="match status" value="1"/>
</dbReference>
<dbReference type="Proteomes" id="UP001626550">
    <property type="component" value="Unassembled WGS sequence"/>
</dbReference>
<dbReference type="FunFam" id="3.40.50.300:FF:000063">
    <property type="entry name" value="dynein heavy chain 6, axonemal"/>
    <property type="match status" value="1"/>
</dbReference>
<dbReference type="Pfam" id="PF12775">
    <property type="entry name" value="AAA_7"/>
    <property type="match status" value="1"/>
</dbReference>
<dbReference type="InterPro" id="IPR042228">
    <property type="entry name" value="Dynein_linker_3"/>
</dbReference>
<sequence>MMKSINVTELQLLHTFLSKLRRTLSTGWYRINWNSLAIEYYIEDCNKALEQFSTYLNAIYELYDDVDERMSEIESMNLLDFPSKADYNNVLPTGKQFFNHLTNQRAILSKKAAYIHKGVTSSIIKLEGIIFATNTGCCKQMVPIYTHLEQKIFERIYSFTVNNLKKYYKALDGCNTPMFSVDLLLSGHEVTSVPQISEISKYATQDIRDLVEFSRSFIRWKRGSCLPTQPVKIGVLATELYHFNFATDISLSQEILILGQQILSKYVLNLEKLKAVQDHWRKNKYLFYSAKHAQAEKWYNASHLERSPIDVHEKMLEYTQKRDDLCKPANEVVSHGFLQIRQQQLYLDINVHIRKWELAYCQHLYESFHHKIKKLNEDFEIHTKAINTKPDSLEQLINLLKAIQNVNLSGLSIEFRTMLIQEQGRILELHNYQLDENDIKSLNNLPIIWNDIKNISHKKGRKVVGIKSRFRDITKQQIGDFRERVIAFAEKFAEEGPHVVGPDLDLGLVRMKYFREELRKFEDQRQEYANSEKLFDLPISLYNNLHEIGTKLTQFDPIYTTFESQKKMREEWSETLWRDLNITVLQEGIELELKKFRKLPKTTRQLPIGQRLEETMKEFKESLPLFVDLKHEALRERHWKELMKRTGQTFEMDPDTFTLASIFAMQLHRFRDVIGEIVTFAVKESGIEKGIKEVEQTWSSIKFQVNVYTKGTQNRGFVLGALDEILQTLDDNAMNLQSMGASKFIGPFLGTVQNWEKVLSTISEVLDIWVVVQRKWIYLESIFVGGDIRSQLPEEAAKFDKIDKAFKKIMEDAHRSPLVKQCCMVPNRHSELENLSDGLERCQKSLNDYLDTKRNAFPRFFFISDDELLSILGSSEVECVQEHMIKMFDNIAKLNFVKGSNLENSVTAMISSEQEKMDYDQPVSATGRVEEWMTRVEEEMKRSNRLLCKKAVFYYRDKKSRVDWMFDFQGMMVLVANQIWWTWEIEDVFRKLANGHKTALKDYAKMLHEQLNQIVYKVRTPLEDNDRAKLTTVLIIDVHARDIVDGFVRDSITNAKEFDWESQLRFYWERLPDELVIRQCTGKFFFGYEYMGLNGRLVITPLTDRIYLTLTQALSMYLGGAPAGPAGTGKTETTKDLAKALGLLCVVTNCGEGMDNQAVGKIFSGLCQVGAWGCFDEFNRIEASVLSVISTQLRTIQTALINKLKRFKFEGLEIKLDPRVGMFITMNPGYAGRTELPESVKTLFRPVVVIVPDLQQICEIMLFSQGFLTAKVLSKKMTTLYKLSREQLSKQFHYDFGLRALKSVLVMAGDLMRADPELSEEMVLMRALRDMNLPKFIFEDVPLFLALIQDLFPGMDCPRVRYPNFNDAVEQSLQDHHYIALSDQADKVVQLYETMKTRHTSMVVGPTGGGKTVVINTLCEAQTKLGLVTKLHTINPKDRSVIELYGVLDPDSRDWTDGLLSNIFREINKPTDKKEKRYIVFDGDVDALWVENMNSVMDDNKLLTLANGERIRLQAHCALLFEVGDLQYASPATVSRCGMVYVDPKYLGYEPYWLTWLNTMPRSNKQEKAELARLYEKYIPKTVARIIDGMDGENVVGRLKSIVPLTNLNLVTQFCYLLETLMQGLDPSPDFTHLEAVFIQAMYFGLGGALLDDAQEKFDAFVKYNSSLPAVATKDTSLQRTKASEIPTAQPMWYDYFYDIKKAQWVAWIDLVPEYQHDRNKSFTQILVPTMETVRVTSIVDLMVACNRPILLVGETGTSKTAICQSFLRDLDQDKYLVLPMNFSSRTTSLDVQRNLEANVEKRGKDTYGPVSGKKLLIFIDDLNMPQVDTYGTQQPITLLKLVIERHGLYDRGKDLNWKRMQDMKYLGAMGKPGGGRNDVDPRFVSLFTVFNVIRPSEKTLFKIYNSIISGHCAEFEPGIQEILPKITEMTLNLYKFIVQQLPPTPSKFHYIFNMRDLSRIYGGLCNMVVDKFTLPEHIIRLWRHEVSRVIMDRLINLDDKVLVHVRLLLCITF</sequence>
<reference evidence="15 16" key="1">
    <citation type="submission" date="2024-11" db="EMBL/GenBank/DDBJ databases">
        <title>Adaptive evolution of stress response genes in parasites aligns with host niche diversity.</title>
        <authorList>
            <person name="Hahn C."/>
            <person name="Resl P."/>
        </authorList>
    </citation>
    <scope>NUCLEOTIDE SEQUENCE [LARGE SCALE GENOMIC DNA]</scope>
    <source>
        <strain evidence="15">EGGRZ-B1_66</strain>
        <tissue evidence="15">Body</tissue>
    </source>
</reference>
<dbReference type="FunFam" id="1.20.140.100:FF:000013">
    <property type="entry name" value="Dynein heavy chain 10, axonemal"/>
    <property type="match status" value="1"/>
</dbReference>
<dbReference type="InterPro" id="IPR041589">
    <property type="entry name" value="DNAH3_AAA_lid_1"/>
</dbReference>
<keyword evidence="4" id="KW-0493">Microtubule</keyword>
<feature type="domain" description="AAA+ ATPase" evidence="14">
    <location>
        <begin position="1397"/>
        <end position="1545"/>
    </location>
</feature>
<dbReference type="FunFam" id="1.10.287.2620:FF:000002">
    <property type="entry name" value="Dynein heavy chain 2, axonemal"/>
    <property type="match status" value="1"/>
</dbReference>
<dbReference type="InterPro" id="IPR042222">
    <property type="entry name" value="Dynein_2_N"/>
</dbReference>
<keyword evidence="10" id="KW-0969">Cilium</keyword>
<dbReference type="GO" id="GO:0005930">
    <property type="term" value="C:axoneme"/>
    <property type="evidence" value="ECO:0007669"/>
    <property type="project" value="UniProtKB-SubCell"/>
</dbReference>
<dbReference type="InterPro" id="IPR041466">
    <property type="entry name" value="Dynein_AAA5_ext"/>
</dbReference>
<evidence type="ECO:0000256" key="8">
    <source>
        <dbReference type="ARBA" id="ARBA00023017"/>
    </source>
</evidence>
<keyword evidence="12" id="KW-0206">Cytoskeleton</keyword>
<dbReference type="GO" id="GO:0005874">
    <property type="term" value="C:microtubule"/>
    <property type="evidence" value="ECO:0007669"/>
    <property type="project" value="UniProtKB-KW"/>
</dbReference>
<keyword evidence="13" id="KW-0966">Cell projection</keyword>
<keyword evidence="7" id="KW-0067">ATP-binding</keyword>
<dbReference type="Gene3D" id="1.20.140.100">
    <property type="entry name" value="Dynein heavy chain, N-terminal domain 2"/>
    <property type="match status" value="1"/>
</dbReference>
<dbReference type="SUPFAM" id="SSF52540">
    <property type="entry name" value="P-loop containing nucleoside triphosphate hydrolases"/>
    <property type="match status" value="3"/>
</dbReference>
<keyword evidence="11" id="KW-0505">Motor protein</keyword>
<dbReference type="GO" id="GO:0030286">
    <property type="term" value="C:dynein complex"/>
    <property type="evidence" value="ECO:0007669"/>
    <property type="project" value="UniProtKB-KW"/>
</dbReference>
<dbReference type="EMBL" id="JBJKFK010000362">
    <property type="protein sequence ID" value="KAL3317579.1"/>
    <property type="molecule type" value="Genomic_DNA"/>
</dbReference>
<dbReference type="Gene3D" id="1.20.920.30">
    <property type="match status" value="1"/>
</dbReference>